<dbReference type="AlphaFoldDB" id="A0A2S4UFV7"/>
<reference evidence="1" key="1">
    <citation type="submission" date="2017-12" db="EMBL/GenBank/DDBJ databases">
        <title>Gene loss provides genomic basis for host adaptation in cereal stripe rust fungi.</title>
        <authorList>
            <person name="Xia C."/>
        </authorList>
    </citation>
    <scope>NUCLEOTIDE SEQUENCE [LARGE SCALE GENOMIC DNA]</scope>
    <source>
        <strain evidence="1">93-210</strain>
    </source>
</reference>
<protein>
    <submittedName>
        <fullName evidence="1">Uncharacterized protein</fullName>
    </submittedName>
</protein>
<dbReference type="VEuPathDB" id="FungiDB:PSHT_15353"/>
<evidence type="ECO:0000313" key="1">
    <source>
        <dbReference type="EMBL" id="POV96081.1"/>
    </source>
</evidence>
<dbReference type="Proteomes" id="UP000239156">
    <property type="component" value="Unassembled WGS sequence"/>
</dbReference>
<organism evidence="1 2">
    <name type="scientific">Puccinia striiformis</name>
    <dbReference type="NCBI Taxonomy" id="27350"/>
    <lineage>
        <taxon>Eukaryota</taxon>
        <taxon>Fungi</taxon>
        <taxon>Dikarya</taxon>
        <taxon>Basidiomycota</taxon>
        <taxon>Pucciniomycotina</taxon>
        <taxon>Pucciniomycetes</taxon>
        <taxon>Pucciniales</taxon>
        <taxon>Pucciniaceae</taxon>
        <taxon>Puccinia</taxon>
    </lineage>
</organism>
<name>A0A2S4UFV7_9BASI</name>
<keyword evidence="2" id="KW-1185">Reference proteome</keyword>
<accession>A0A2S4UFV7</accession>
<evidence type="ECO:0000313" key="2">
    <source>
        <dbReference type="Proteomes" id="UP000239156"/>
    </source>
</evidence>
<dbReference type="EMBL" id="PKSL01000312">
    <property type="protein sequence ID" value="POV96081.1"/>
    <property type="molecule type" value="Genomic_DNA"/>
</dbReference>
<dbReference type="VEuPathDB" id="FungiDB:PSTT_15837"/>
<gene>
    <name evidence="1" type="ORF">PSTT_15837</name>
</gene>
<comment type="caution">
    <text evidence="1">The sequence shown here is derived from an EMBL/GenBank/DDBJ whole genome shotgun (WGS) entry which is preliminary data.</text>
</comment>
<proteinExistence type="predicted"/>
<sequence>MDFDHYDQPVNVVSASGRWELEILPAMASSNQDDSASPPGQQLRSHPASGAVVYNRTILWKNRQQVLVNPSVHQRGEPDEPPTTYRYIIHWTESLCLELIQFFGAWYQRHIDLVNRASIFLMRATYADNFEDVLRAYPRLHGKVGIMEMTGQYAELCKKWMTVKPEENLSVNDRMAYISGKGMSPFVYALLKNAIENKRHIENPPIIVATPNEWISRTSAACASFLAQGLWAEMKARAAENDLTRAAVPIFMINYGDFGIKPWHGHAEKQ</sequence>